<dbReference type="Proteomes" id="UP000230088">
    <property type="component" value="Unassembled WGS sequence"/>
</dbReference>
<name>A0A2H0YN36_9BACT</name>
<dbReference type="EMBL" id="PEYD01000012">
    <property type="protein sequence ID" value="PIS39669.1"/>
    <property type="molecule type" value="Genomic_DNA"/>
</dbReference>
<gene>
    <name evidence="2" type="ORF">COT33_00770</name>
</gene>
<evidence type="ECO:0000256" key="1">
    <source>
        <dbReference type="SAM" id="Phobius"/>
    </source>
</evidence>
<proteinExistence type="predicted"/>
<feature type="transmembrane region" description="Helical" evidence="1">
    <location>
        <begin position="49"/>
        <end position="67"/>
    </location>
</feature>
<dbReference type="Pfam" id="PF18898">
    <property type="entry name" value="DUF5654"/>
    <property type="match status" value="1"/>
</dbReference>
<evidence type="ECO:0000313" key="2">
    <source>
        <dbReference type="EMBL" id="PIS39669.1"/>
    </source>
</evidence>
<protein>
    <submittedName>
        <fullName evidence="2">Uncharacterized protein</fullName>
    </submittedName>
</protein>
<keyword evidence="1" id="KW-1133">Transmembrane helix</keyword>
<keyword evidence="1" id="KW-0472">Membrane</keyword>
<accession>A0A2H0YN36</accession>
<reference evidence="3" key="1">
    <citation type="submission" date="2017-09" db="EMBL/GenBank/DDBJ databases">
        <title>Depth-based differentiation of microbial function through sediment-hosted aquifers and enrichment of novel symbionts in the deep terrestrial subsurface.</title>
        <authorList>
            <person name="Probst A.J."/>
            <person name="Ladd B."/>
            <person name="Jarett J.K."/>
            <person name="Geller-Mcgrath D.E."/>
            <person name="Sieber C.M.K."/>
            <person name="Emerson J.B."/>
            <person name="Anantharaman K."/>
            <person name="Thomas B.C."/>
            <person name="Malmstrom R."/>
            <person name="Stieglmeier M."/>
            <person name="Klingl A."/>
            <person name="Woyke T."/>
            <person name="Ryan C.M."/>
            <person name="Banfield J.F."/>
        </authorList>
    </citation>
    <scope>NUCLEOTIDE SEQUENCE [LARGE SCALE GENOMIC DNA]</scope>
</reference>
<keyword evidence="1" id="KW-0812">Transmembrane</keyword>
<feature type="transmembrane region" description="Helical" evidence="1">
    <location>
        <begin position="12"/>
        <end position="29"/>
    </location>
</feature>
<dbReference type="AlphaFoldDB" id="A0A2H0YN36"/>
<evidence type="ECO:0000313" key="3">
    <source>
        <dbReference type="Proteomes" id="UP000230088"/>
    </source>
</evidence>
<dbReference type="InterPro" id="IPR043713">
    <property type="entry name" value="DUF5654"/>
</dbReference>
<comment type="caution">
    <text evidence="2">The sequence shown here is derived from an EMBL/GenBank/DDBJ whole genome shotgun (WGS) entry which is preliminary data.</text>
</comment>
<organism evidence="2 3">
    <name type="scientific">Candidatus Nealsonbacteria bacterium CG08_land_8_20_14_0_20_38_20</name>
    <dbReference type="NCBI Taxonomy" id="1974705"/>
    <lineage>
        <taxon>Bacteria</taxon>
        <taxon>Candidatus Nealsoniibacteriota</taxon>
    </lineage>
</organism>
<sequence length="77" mass="8733">MEELKKEFKEKTITLILGGFGLVAALAWNEAIKTLFETLFPKKSELVGKFIYAIIVTIVVVLVSLQFRKITKTSEKE</sequence>